<evidence type="ECO:0000256" key="1">
    <source>
        <dbReference type="SAM" id="MobiDB-lite"/>
    </source>
</evidence>
<organism evidence="2 3">
    <name type="scientific">Brassica cretica</name>
    <name type="common">Mustard</name>
    <dbReference type="NCBI Taxonomy" id="69181"/>
    <lineage>
        <taxon>Eukaryota</taxon>
        <taxon>Viridiplantae</taxon>
        <taxon>Streptophyta</taxon>
        <taxon>Embryophyta</taxon>
        <taxon>Tracheophyta</taxon>
        <taxon>Spermatophyta</taxon>
        <taxon>Magnoliopsida</taxon>
        <taxon>eudicotyledons</taxon>
        <taxon>Gunneridae</taxon>
        <taxon>Pentapetalae</taxon>
        <taxon>rosids</taxon>
        <taxon>malvids</taxon>
        <taxon>Brassicales</taxon>
        <taxon>Brassicaceae</taxon>
        <taxon>Brassiceae</taxon>
        <taxon>Brassica</taxon>
    </lineage>
</organism>
<proteinExistence type="predicted"/>
<protein>
    <submittedName>
        <fullName evidence="2">Uncharacterized protein</fullName>
    </submittedName>
</protein>
<sequence length="70" mass="7630">MRKVTVGAARRTSVGTGEGSESFQTRGSRSEDESFRSGGEGQRRPGIRVHGVERTVNVGTYPRDTFKLST</sequence>
<evidence type="ECO:0000313" key="3">
    <source>
        <dbReference type="Proteomes" id="UP000266723"/>
    </source>
</evidence>
<reference evidence="2 3" key="1">
    <citation type="journal article" date="2020" name="BMC Genomics">
        <title>Intraspecific diversification of the crop wild relative Brassica cretica Lam. using demographic model selection.</title>
        <authorList>
            <person name="Kioukis A."/>
            <person name="Michalopoulou V.A."/>
            <person name="Briers L."/>
            <person name="Pirintsos S."/>
            <person name="Studholme D.J."/>
            <person name="Pavlidis P."/>
            <person name="Sarris P.F."/>
        </authorList>
    </citation>
    <scope>NUCLEOTIDE SEQUENCE [LARGE SCALE GENOMIC DNA]</scope>
    <source>
        <strain evidence="3">cv. PFS-1207/04</strain>
    </source>
</reference>
<gene>
    <name evidence="2" type="ORF">DY000_02018998</name>
</gene>
<dbReference type="EMBL" id="QGKV02000759">
    <property type="protein sequence ID" value="KAF3566825.1"/>
    <property type="molecule type" value="Genomic_DNA"/>
</dbReference>
<feature type="compositionally biased region" description="Polar residues" evidence="1">
    <location>
        <begin position="13"/>
        <end position="27"/>
    </location>
</feature>
<comment type="caution">
    <text evidence="2">The sequence shown here is derived from an EMBL/GenBank/DDBJ whole genome shotgun (WGS) entry which is preliminary data.</text>
</comment>
<keyword evidence="3" id="KW-1185">Reference proteome</keyword>
<dbReference type="Proteomes" id="UP000266723">
    <property type="component" value="Unassembled WGS sequence"/>
</dbReference>
<accession>A0ABQ7D5R0</accession>
<evidence type="ECO:0000313" key="2">
    <source>
        <dbReference type="EMBL" id="KAF3566825.1"/>
    </source>
</evidence>
<feature type="region of interest" description="Disordered" evidence="1">
    <location>
        <begin position="1"/>
        <end position="51"/>
    </location>
</feature>
<name>A0ABQ7D5R0_BRACR</name>